<evidence type="ECO:0000259" key="1">
    <source>
        <dbReference type="PROSITE" id="PS51085"/>
    </source>
</evidence>
<sequence length="104" mass="11407">MPIVKLHQNGRLLQQEVAPGSNLVVLAGTRKFDGLSYGCGMGKCTRCMVKVLSGGETLPEPNWKENKMLGDKIRDGYRLACQIYVHEDLELAQESAVRSRAGSS</sequence>
<reference evidence="2 3" key="1">
    <citation type="submission" date="2020-02" db="EMBL/GenBank/DDBJ databases">
        <authorList>
            <person name="Gao J."/>
            <person name="Sun J."/>
        </authorList>
    </citation>
    <scope>NUCLEOTIDE SEQUENCE [LARGE SCALE GENOMIC DNA]</scope>
    <source>
        <strain evidence="2 3">7124</strain>
    </source>
</reference>
<dbReference type="AlphaFoldDB" id="A0A6M1PJI4"/>
<dbReference type="Pfam" id="PF00111">
    <property type="entry name" value="Fer2"/>
    <property type="match status" value="1"/>
</dbReference>
<name>A0A6M1PJI4_9BACL</name>
<dbReference type="RefSeq" id="WP_025333872.1">
    <property type="nucleotide sequence ID" value="NZ_JAAKGU010000003.1"/>
</dbReference>
<evidence type="ECO:0000313" key="3">
    <source>
        <dbReference type="Proteomes" id="UP000480151"/>
    </source>
</evidence>
<dbReference type="Gene3D" id="3.10.20.30">
    <property type="match status" value="1"/>
</dbReference>
<dbReference type="GO" id="GO:0051536">
    <property type="term" value="F:iron-sulfur cluster binding"/>
    <property type="evidence" value="ECO:0007669"/>
    <property type="project" value="InterPro"/>
</dbReference>
<protein>
    <submittedName>
        <fullName evidence="2">(2Fe-2S)-binding protein</fullName>
    </submittedName>
</protein>
<dbReference type="Proteomes" id="UP000480151">
    <property type="component" value="Unassembled WGS sequence"/>
</dbReference>
<keyword evidence="3" id="KW-1185">Reference proteome</keyword>
<accession>A0A6M1PJI4</accession>
<dbReference type="SUPFAM" id="SSF54292">
    <property type="entry name" value="2Fe-2S ferredoxin-like"/>
    <property type="match status" value="1"/>
</dbReference>
<evidence type="ECO:0000313" key="2">
    <source>
        <dbReference type="EMBL" id="NGM82495.1"/>
    </source>
</evidence>
<dbReference type="InterPro" id="IPR012675">
    <property type="entry name" value="Beta-grasp_dom_sf"/>
</dbReference>
<comment type="caution">
    <text evidence="2">The sequence shown here is derived from an EMBL/GenBank/DDBJ whole genome shotgun (WGS) entry which is preliminary data.</text>
</comment>
<feature type="domain" description="2Fe-2S ferredoxin-type" evidence="1">
    <location>
        <begin position="2"/>
        <end position="97"/>
    </location>
</feature>
<dbReference type="EMBL" id="JAAKGU010000003">
    <property type="protein sequence ID" value="NGM82495.1"/>
    <property type="molecule type" value="Genomic_DNA"/>
</dbReference>
<dbReference type="InterPro" id="IPR001041">
    <property type="entry name" value="2Fe-2S_ferredoxin-type"/>
</dbReference>
<proteinExistence type="predicted"/>
<dbReference type="InterPro" id="IPR036010">
    <property type="entry name" value="2Fe-2S_ferredoxin-like_sf"/>
</dbReference>
<organism evidence="2 3">
    <name type="scientific">Paenibacillus apii</name>
    <dbReference type="NCBI Taxonomy" id="1850370"/>
    <lineage>
        <taxon>Bacteria</taxon>
        <taxon>Bacillati</taxon>
        <taxon>Bacillota</taxon>
        <taxon>Bacilli</taxon>
        <taxon>Bacillales</taxon>
        <taxon>Paenibacillaceae</taxon>
        <taxon>Paenibacillus</taxon>
    </lineage>
</organism>
<gene>
    <name evidence="2" type="ORF">G5B47_08700</name>
</gene>
<dbReference type="CDD" id="cd00207">
    <property type="entry name" value="fer2"/>
    <property type="match status" value="1"/>
</dbReference>
<dbReference type="PROSITE" id="PS51085">
    <property type="entry name" value="2FE2S_FER_2"/>
    <property type="match status" value="1"/>
</dbReference>